<comment type="subcellular location">
    <subcellularLocation>
        <location evidence="1">Membrane</location>
        <topology evidence="1">Multi-pass membrane protein</topology>
    </subcellularLocation>
</comment>
<gene>
    <name evidence="8" type="ORF">K490DRAFT_63427</name>
</gene>
<keyword evidence="9" id="KW-1185">Reference proteome</keyword>
<dbReference type="EMBL" id="ML978714">
    <property type="protein sequence ID" value="KAF2089291.1"/>
    <property type="molecule type" value="Genomic_DNA"/>
</dbReference>
<dbReference type="PANTHER" id="PTHR48022:SF10">
    <property type="entry name" value="MAJOR FACILITATOR SUPERFAMILY (MFS) PROFILE DOMAIN-CONTAINING PROTEIN"/>
    <property type="match status" value="1"/>
</dbReference>
<comment type="similarity">
    <text evidence="2">Belongs to the major facilitator superfamily. Sugar transporter (TC 2.A.1.1) family.</text>
</comment>
<evidence type="ECO:0000313" key="8">
    <source>
        <dbReference type="EMBL" id="KAF2089291.1"/>
    </source>
</evidence>
<evidence type="ECO:0000256" key="3">
    <source>
        <dbReference type="ARBA" id="ARBA00022692"/>
    </source>
</evidence>
<keyword evidence="4 6" id="KW-1133">Transmembrane helix</keyword>
<evidence type="ECO:0000313" key="9">
    <source>
        <dbReference type="Proteomes" id="UP000799776"/>
    </source>
</evidence>
<evidence type="ECO:0000256" key="1">
    <source>
        <dbReference type="ARBA" id="ARBA00004141"/>
    </source>
</evidence>
<dbReference type="InterPro" id="IPR036259">
    <property type="entry name" value="MFS_trans_sf"/>
</dbReference>
<evidence type="ECO:0000256" key="5">
    <source>
        <dbReference type="ARBA" id="ARBA00023136"/>
    </source>
</evidence>
<dbReference type="OrthoDB" id="6612291at2759"/>
<dbReference type="Proteomes" id="UP000799776">
    <property type="component" value="Unassembled WGS sequence"/>
</dbReference>
<feature type="domain" description="Major facilitator superfamily (MFS) profile" evidence="7">
    <location>
        <begin position="24"/>
        <end position="465"/>
    </location>
</feature>
<dbReference type="InterPro" id="IPR020846">
    <property type="entry name" value="MFS_dom"/>
</dbReference>
<evidence type="ECO:0000256" key="2">
    <source>
        <dbReference type="ARBA" id="ARBA00010992"/>
    </source>
</evidence>
<proteinExistence type="inferred from homology"/>
<dbReference type="GO" id="GO:0016020">
    <property type="term" value="C:membrane"/>
    <property type="evidence" value="ECO:0007669"/>
    <property type="project" value="UniProtKB-SubCell"/>
</dbReference>
<feature type="transmembrane region" description="Helical" evidence="6">
    <location>
        <begin position="409"/>
        <end position="431"/>
    </location>
</feature>
<protein>
    <submittedName>
        <fullName evidence="8">Putative sugar transporter</fullName>
    </submittedName>
</protein>
<keyword evidence="3 6" id="KW-0812">Transmembrane</keyword>
<dbReference type="SUPFAM" id="SSF103473">
    <property type="entry name" value="MFS general substrate transporter"/>
    <property type="match status" value="1"/>
</dbReference>
<keyword evidence="8" id="KW-0762">Sugar transport</keyword>
<evidence type="ECO:0000256" key="4">
    <source>
        <dbReference type="ARBA" id="ARBA00022989"/>
    </source>
</evidence>
<dbReference type="AlphaFoldDB" id="A0A6A5YEQ5"/>
<dbReference type="Pfam" id="PF00083">
    <property type="entry name" value="Sugar_tr"/>
    <property type="match status" value="1"/>
</dbReference>
<feature type="transmembrane region" description="Helical" evidence="6">
    <location>
        <begin position="342"/>
        <end position="366"/>
    </location>
</feature>
<feature type="transmembrane region" description="Helical" evidence="6">
    <location>
        <begin position="443"/>
        <end position="461"/>
    </location>
</feature>
<name>A0A6A5YEQ5_9PEZI</name>
<dbReference type="InterPro" id="IPR005828">
    <property type="entry name" value="MFS_sugar_transport-like"/>
</dbReference>
<keyword evidence="5 6" id="KW-0472">Membrane</keyword>
<sequence>MYTWLPPTGNRPFSGHLTLNIILANIVMGLSVFSFGFDNVTYNTIQAMTPFEKRFGYYDKKEKAWDIDATHLAYLNSFPLLVYAVALVLATQIGERYGRRTVLVLMNIICLIGTVVSYTATDFGQILAGRCLVNAHIGMEAWLIPMLQAEIVPAAIRGKMVMLYIFDHQFGAFICSIITSNTSKLKDDMAWKTPLAVGIAFPCIVLLFHWVVPESPRWLLRKGRFDEAVYSLNWLHGSQQDYSAAEEAKLLQESLEESEVKKGTWSDLFRGTNKRRTGIAMVAAAFSILSGNSFSSSYGTVFIKQIGGFDAFTGTLIKKGIVVLGPITNIILIEWIGRRKTFIILGTLAAAALMTMGGLGCVTPLSDSYKKGIVAMTIFFPYARIASFGAMGTLMAAEVPNMHLRDKTAFAAWLTSDFFDFLSSYTMPYLLKAPYANLGSKVGLIYGSFAVCGVIWMFFFLPDLRGKSLEEVNELYEEGVPAWKAHAWKSSNIDSIGNKVTQLENGHIDEFDKLGERSVDGDDIASVEHVQPTKLV</sequence>
<organism evidence="8 9">
    <name type="scientific">Saccharata proteae CBS 121410</name>
    <dbReference type="NCBI Taxonomy" id="1314787"/>
    <lineage>
        <taxon>Eukaryota</taxon>
        <taxon>Fungi</taxon>
        <taxon>Dikarya</taxon>
        <taxon>Ascomycota</taxon>
        <taxon>Pezizomycotina</taxon>
        <taxon>Dothideomycetes</taxon>
        <taxon>Dothideomycetes incertae sedis</taxon>
        <taxon>Botryosphaeriales</taxon>
        <taxon>Saccharataceae</taxon>
        <taxon>Saccharata</taxon>
    </lineage>
</organism>
<evidence type="ECO:0000259" key="7">
    <source>
        <dbReference type="PROSITE" id="PS50850"/>
    </source>
</evidence>
<dbReference type="GO" id="GO:0005351">
    <property type="term" value="F:carbohydrate:proton symporter activity"/>
    <property type="evidence" value="ECO:0007669"/>
    <property type="project" value="TreeGrafter"/>
</dbReference>
<accession>A0A6A5YEQ5</accession>
<dbReference type="PANTHER" id="PTHR48022">
    <property type="entry name" value="PLASTIDIC GLUCOSE TRANSPORTER 4"/>
    <property type="match status" value="1"/>
</dbReference>
<feature type="transmembrane region" description="Helical" evidence="6">
    <location>
        <begin position="102"/>
        <end position="121"/>
    </location>
</feature>
<feature type="transmembrane region" description="Helical" evidence="6">
    <location>
        <begin position="17"/>
        <end position="37"/>
    </location>
</feature>
<dbReference type="PROSITE" id="PS50850">
    <property type="entry name" value="MFS"/>
    <property type="match status" value="1"/>
</dbReference>
<dbReference type="InterPro" id="IPR050360">
    <property type="entry name" value="MFS_Sugar_Transporters"/>
</dbReference>
<feature type="transmembrane region" description="Helical" evidence="6">
    <location>
        <begin position="372"/>
        <end position="397"/>
    </location>
</feature>
<feature type="transmembrane region" description="Helical" evidence="6">
    <location>
        <begin position="316"/>
        <end position="335"/>
    </location>
</feature>
<reference evidence="8" key="1">
    <citation type="journal article" date="2020" name="Stud. Mycol.">
        <title>101 Dothideomycetes genomes: a test case for predicting lifestyles and emergence of pathogens.</title>
        <authorList>
            <person name="Haridas S."/>
            <person name="Albert R."/>
            <person name="Binder M."/>
            <person name="Bloem J."/>
            <person name="Labutti K."/>
            <person name="Salamov A."/>
            <person name="Andreopoulos B."/>
            <person name="Baker S."/>
            <person name="Barry K."/>
            <person name="Bills G."/>
            <person name="Bluhm B."/>
            <person name="Cannon C."/>
            <person name="Castanera R."/>
            <person name="Culley D."/>
            <person name="Daum C."/>
            <person name="Ezra D."/>
            <person name="Gonzalez J."/>
            <person name="Henrissat B."/>
            <person name="Kuo A."/>
            <person name="Liang C."/>
            <person name="Lipzen A."/>
            <person name="Lutzoni F."/>
            <person name="Magnuson J."/>
            <person name="Mondo S."/>
            <person name="Nolan M."/>
            <person name="Ohm R."/>
            <person name="Pangilinan J."/>
            <person name="Park H.-J."/>
            <person name="Ramirez L."/>
            <person name="Alfaro M."/>
            <person name="Sun H."/>
            <person name="Tritt A."/>
            <person name="Yoshinaga Y."/>
            <person name="Zwiers L.-H."/>
            <person name="Turgeon B."/>
            <person name="Goodwin S."/>
            <person name="Spatafora J."/>
            <person name="Crous P."/>
            <person name="Grigoriev I."/>
        </authorList>
    </citation>
    <scope>NUCLEOTIDE SEQUENCE</scope>
    <source>
        <strain evidence="8">CBS 121410</strain>
    </source>
</reference>
<evidence type="ECO:0000256" key="6">
    <source>
        <dbReference type="SAM" id="Phobius"/>
    </source>
</evidence>
<dbReference type="Gene3D" id="1.20.1250.20">
    <property type="entry name" value="MFS general substrate transporter like domains"/>
    <property type="match status" value="1"/>
</dbReference>
<keyword evidence="8" id="KW-0813">Transport</keyword>
<feature type="transmembrane region" description="Helical" evidence="6">
    <location>
        <begin position="278"/>
        <end position="296"/>
    </location>
</feature>
<feature type="transmembrane region" description="Helical" evidence="6">
    <location>
        <begin position="191"/>
        <end position="212"/>
    </location>
</feature>
<feature type="transmembrane region" description="Helical" evidence="6">
    <location>
        <begin position="72"/>
        <end position="90"/>
    </location>
</feature>